<organism evidence="9 10">
    <name type="scientific">Gluconacetobacter diazotrophicus</name>
    <name type="common">Acetobacter diazotrophicus</name>
    <dbReference type="NCBI Taxonomy" id="33996"/>
    <lineage>
        <taxon>Bacteria</taxon>
        <taxon>Pseudomonadati</taxon>
        <taxon>Pseudomonadota</taxon>
        <taxon>Alphaproteobacteria</taxon>
        <taxon>Acetobacterales</taxon>
        <taxon>Acetobacteraceae</taxon>
        <taxon>Gluconacetobacter</taxon>
    </lineage>
</organism>
<protein>
    <submittedName>
        <fullName evidence="9">Fusaric acid resistance protein</fullName>
    </submittedName>
</protein>
<comment type="caution">
    <text evidence="9">The sequence shown here is derived from an EMBL/GenBank/DDBJ whole genome shotgun (WGS) entry which is preliminary data.</text>
</comment>
<feature type="transmembrane region" description="Helical" evidence="7">
    <location>
        <begin position="478"/>
        <end position="499"/>
    </location>
</feature>
<dbReference type="PANTHER" id="PTHR30509">
    <property type="entry name" value="P-HYDROXYBENZOIC ACID EFFLUX PUMP SUBUNIT-RELATED"/>
    <property type="match status" value="1"/>
</dbReference>
<dbReference type="Pfam" id="PF13515">
    <property type="entry name" value="FUSC_2"/>
    <property type="match status" value="1"/>
</dbReference>
<dbReference type="Proteomes" id="UP000550787">
    <property type="component" value="Unassembled WGS sequence"/>
</dbReference>
<evidence type="ECO:0000256" key="3">
    <source>
        <dbReference type="ARBA" id="ARBA00022692"/>
    </source>
</evidence>
<sequence length="600" mass="64548">MAPPVPDRHIADPGRLTLGRAWRLACDPEPGRLGYALRMAAACATTVLVGEIWQVPDLAVPALVTMALWQKDRVTNLVAGLAVNVLILVILAMLYGLIRLTLDHPLGIVVGVAILSFCFFFLGSASKLKPLAYMLGLITVYGLIAVDQAPVGEIATRALLYTDLFLAIPGLVMIGLGLIICPSPRTVLMRAIAGRLRMAMALLRHPDDATRERAQDMLRQGGAGMMANVKMAALERIWNRRDLACLKQAAYSSIGVLALADAAVREGGAPCPSALLETLEEMAAMFEAGDYPADIAPPAVPSNEPALAAMAALIAIFTTPAPEEKPPEEKKSGGFFFPDAFTNPDHVRFAVKGTAAVMTSYFIFKILDWPGIHTCIITCFIVAQPTMGEMISKLMLRIGGALLGAALGIGSIILLMPHLNDITGFLALVFAGAFIAAWVKTGDERIAYAGFQIGLAFFLTDIKDYGPTTDMTVARDRVVGIMLGNFITYAMFTSFWPASAWDRIAATLRGVVRALAAQRDSITPQARVTHAAEVLGAISASQRTLEFAATEPVHMRADTERMSQCGEALRDASRLAEDLLIPERDAQTRARFERLESLAS</sequence>
<keyword evidence="2" id="KW-1003">Cell membrane</keyword>
<evidence type="ECO:0000256" key="2">
    <source>
        <dbReference type="ARBA" id="ARBA00022475"/>
    </source>
</evidence>
<dbReference type="RefSeq" id="WP_183115736.1">
    <property type="nucleotide sequence ID" value="NZ_JABEQG010000011.1"/>
</dbReference>
<keyword evidence="3 7" id="KW-0812">Transmembrane</keyword>
<reference evidence="9 10" key="1">
    <citation type="submission" date="2020-04" db="EMBL/GenBank/DDBJ databases">
        <title>Description of novel Gluconacetobacter.</title>
        <authorList>
            <person name="Sombolestani A."/>
        </authorList>
    </citation>
    <scope>NUCLEOTIDE SEQUENCE [LARGE SCALE GENOMIC DNA]</scope>
    <source>
        <strain evidence="9 10">LMG 7603</strain>
    </source>
</reference>
<feature type="transmembrane region" description="Helical" evidence="7">
    <location>
        <begin position="77"/>
        <end position="98"/>
    </location>
</feature>
<dbReference type="GO" id="GO:0005886">
    <property type="term" value="C:plasma membrane"/>
    <property type="evidence" value="ECO:0007669"/>
    <property type="project" value="UniProtKB-SubCell"/>
</dbReference>
<dbReference type="InterPro" id="IPR049453">
    <property type="entry name" value="Memb_transporter_dom"/>
</dbReference>
<feature type="transmembrane region" description="Helical" evidence="7">
    <location>
        <begin position="104"/>
        <end position="123"/>
    </location>
</feature>
<evidence type="ECO:0000256" key="6">
    <source>
        <dbReference type="ARBA" id="ARBA00043993"/>
    </source>
</evidence>
<keyword evidence="5 7" id="KW-0472">Membrane</keyword>
<proteinExistence type="inferred from homology"/>
<dbReference type="EMBL" id="JABEQG010000011">
    <property type="protein sequence ID" value="MBB2156269.1"/>
    <property type="molecule type" value="Genomic_DNA"/>
</dbReference>
<keyword evidence="4 7" id="KW-1133">Transmembrane helix</keyword>
<evidence type="ECO:0000259" key="8">
    <source>
        <dbReference type="Pfam" id="PF13515"/>
    </source>
</evidence>
<comment type="subcellular location">
    <subcellularLocation>
        <location evidence="1">Cell membrane</location>
        <topology evidence="1">Multi-pass membrane protein</topology>
    </subcellularLocation>
</comment>
<accession>A0A7W4FEY6</accession>
<gene>
    <name evidence="9" type="ORF">HLH33_08090</name>
</gene>
<dbReference type="PANTHER" id="PTHR30509:SF9">
    <property type="entry name" value="MULTIDRUG RESISTANCE PROTEIN MDTO"/>
    <property type="match status" value="1"/>
</dbReference>
<comment type="similarity">
    <text evidence="6">Belongs to the YccS/YhfK family.</text>
</comment>
<name>A0A7W4FEY6_GLUDI</name>
<feature type="transmembrane region" description="Helical" evidence="7">
    <location>
        <begin position="422"/>
        <end position="439"/>
    </location>
</feature>
<dbReference type="AlphaFoldDB" id="A0A7W4FEY6"/>
<evidence type="ECO:0000313" key="10">
    <source>
        <dbReference type="Proteomes" id="UP000550787"/>
    </source>
</evidence>
<evidence type="ECO:0000313" key="9">
    <source>
        <dbReference type="EMBL" id="MBB2156269.1"/>
    </source>
</evidence>
<evidence type="ECO:0000256" key="5">
    <source>
        <dbReference type="ARBA" id="ARBA00023136"/>
    </source>
</evidence>
<evidence type="ECO:0000256" key="4">
    <source>
        <dbReference type="ARBA" id="ARBA00022989"/>
    </source>
</evidence>
<feature type="transmembrane region" description="Helical" evidence="7">
    <location>
        <begin position="130"/>
        <end position="146"/>
    </location>
</feature>
<feature type="domain" description="Integral membrane bound transporter" evidence="8">
    <location>
        <begin position="360"/>
        <end position="488"/>
    </location>
</feature>
<evidence type="ECO:0000256" key="7">
    <source>
        <dbReference type="SAM" id="Phobius"/>
    </source>
</evidence>
<feature type="transmembrane region" description="Helical" evidence="7">
    <location>
        <begin position="158"/>
        <end position="181"/>
    </location>
</feature>
<feature type="transmembrane region" description="Helical" evidence="7">
    <location>
        <begin position="394"/>
        <end position="416"/>
    </location>
</feature>
<evidence type="ECO:0000256" key="1">
    <source>
        <dbReference type="ARBA" id="ARBA00004651"/>
    </source>
</evidence>